<evidence type="ECO:0000256" key="3">
    <source>
        <dbReference type="ARBA" id="ARBA00006880"/>
    </source>
</evidence>
<evidence type="ECO:0000313" key="13">
    <source>
        <dbReference type="EMBL" id="QIR06734.1"/>
    </source>
</evidence>
<organism evidence="13 14">
    <name type="scientific">Salinivibrio costicola</name>
    <name type="common">Vibrio costicola</name>
    <dbReference type="NCBI Taxonomy" id="51367"/>
    <lineage>
        <taxon>Bacteria</taxon>
        <taxon>Pseudomonadati</taxon>
        <taxon>Pseudomonadota</taxon>
        <taxon>Gammaproteobacteria</taxon>
        <taxon>Vibrionales</taxon>
        <taxon>Vibrionaceae</taxon>
        <taxon>Salinivibrio</taxon>
    </lineage>
</organism>
<protein>
    <recommendedName>
        <fullName evidence="5">Peptidoglycan hydrolase FlgJ</fullName>
    </recommendedName>
    <alternativeName>
        <fullName evidence="11">Muramidase FlgJ</fullName>
    </alternativeName>
</protein>
<keyword evidence="9 13" id="KW-0326">Glycosidase</keyword>
<dbReference type="NCBIfam" id="TIGR02541">
    <property type="entry name" value="flagell_FlgJ"/>
    <property type="match status" value="1"/>
</dbReference>
<comment type="function">
    <text evidence="1">Flagellum-specific muramidase which hydrolyzes the peptidoglycan layer to assemble the rod structure in the periplasmic space.</text>
</comment>
<evidence type="ECO:0000256" key="8">
    <source>
        <dbReference type="ARBA" id="ARBA00022801"/>
    </source>
</evidence>
<evidence type="ECO:0000256" key="7">
    <source>
        <dbReference type="ARBA" id="ARBA00022795"/>
    </source>
</evidence>
<dbReference type="PANTHER" id="PTHR33308">
    <property type="entry name" value="PEPTIDOGLYCAN HYDROLASE FLGJ"/>
    <property type="match status" value="1"/>
</dbReference>
<evidence type="ECO:0000256" key="5">
    <source>
        <dbReference type="ARBA" id="ARBA00013433"/>
    </source>
</evidence>
<dbReference type="InterPro" id="IPR013377">
    <property type="entry name" value="FlgJ"/>
</dbReference>
<evidence type="ECO:0000259" key="12">
    <source>
        <dbReference type="SMART" id="SM00047"/>
    </source>
</evidence>
<evidence type="ECO:0000256" key="1">
    <source>
        <dbReference type="ARBA" id="ARBA00002954"/>
    </source>
</evidence>
<dbReference type="Gene3D" id="2.10.70.40">
    <property type="entry name" value="peptidoglycan hydrolase"/>
    <property type="match status" value="1"/>
</dbReference>
<reference evidence="13 14" key="1">
    <citation type="submission" date="2020-03" db="EMBL/GenBank/DDBJ databases">
        <title>Genome mining reveals the biosynthetic pathways of PHA and ectoines of the halophilic strain Salinivibrio costicola M318 isolated from fermented shrimp paste.</title>
        <authorList>
            <person name="Doan T.V."/>
            <person name="Tran L.T."/>
            <person name="Trieu T.A."/>
            <person name="Nguyen Q.V."/>
            <person name="Quach T.N."/>
            <person name="Phi T.Q."/>
            <person name="Kumar S."/>
        </authorList>
    </citation>
    <scope>NUCLEOTIDE SEQUENCE [LARGE SCALE GENOMIC DNA]</scope>
    <source>
        <strain evidence="13 14">M318</strain>
    </source>
</reference>
<comment type="subcellular location">
    <subcellularLocation>
        <location evidence="2">Periplasm</location>
    </subcellularLocation>
</comment>
<comment type="similarity">
    <text evidence="3">In the N-terminal section; belongs to the FlgJ family.</text>
</comment>
<dbReference type="InterPro" id="IPR051056">
    <property type="entry name" value="Glycosyl_Hydrolase_73"/>
</dbReference>
<feature type="domain" description="Mannosyl-glycoprotein endo-beta-N-acetylglucosamidase-like" evidence="12">
    <location>
        <begin position="155"/>
        <end position="316"/>
    </location>
</feature>
<dbReference type="InterPro" id="IPR002901">
    <property type="entry name" value="MGlyc_endo_b_GlcNAc-like_dom"/>
</dbReference>
<evidence type="ECO:0000256" key="11">
    <source>
        <dbReference type="ARBA" id="ARBA00030835"/>
    </source>
</evidence>
<evidence type="ECO:0000256" key="9">
    <source>
        <dbReference type="ARBA" id="ARBA00023295"/>
    </source>
</evidence>
<keyword evidence="13" id="KW-0969">Cilium</keyword>
<dbReference type="InterPro" id="IPR019301">
    <property type="entry name" value="Flagellar_prot_FlgJ_N"/>
</dbReference>
<evidence type="ECO:0000313" key="14">
    <source>
        <dbReference type="Proteomes" id="UP000501408"/>
    </source>
</evidence>
<evidence type="ECO:0000256" key="4">
    <source>
        <dbReference type="ARBA" id="ARBA00007974"/>
    </source>
</evidence>
<keyword evidence="7" id="KW-1005">Bacterial flagellum biogenesis</keyword>
<keyword evidence="13" id="KW-0282">Flagellum</keyword>
<dbReference type="SMART" id="SM00047">
    <property type="entry name" value="LYZ2"/>
    <property type="match status" value="1"/>
</dbReference>
<dbReference type="PANTHER" id="PTHR33308:SF9">
    <property type="entry name" value="PEPTIDOGLYCAN HYDROLASE FLGJ"/>
    <property type="match status" value="1"/>
</dbReference>
<comment type="similarity">
    <text evidence="4">In the C-terminal section; belongs to the glycosyl hydrolase 73 family.</text>
</comment>
<name>A0ABX6K5B1_SALCS</name>
<proteinExistence type="inferred from homology"/>
<keyword evidence="13" id="KW-0966">Cell projection</keyword>
<evidence type="ECO:0000256" key="6">
    <source>
        <dbReference type="ARBA" id="ARBA00022764"/>
    </source>
</evidence>
<keyword evidence="14" id="KW-1185">Reference proteome</keyword>
<dbReference type="Gene3D" id="1.10.530.10">
    <property type="match status" value="1"/>
</dbReference>
<sequence>MKSPVDSQFVHDISQLDSLRQKAVSGKDGDEKAALRAAAEQFESLFTQMLFKSMREANEAFESDLIDNRTSKFYEQMADEQLASELSREGSLGLADMIVQQLGSAQSGESQTNLKEAAFASANALPMNKDQSRQAAEQAMAELDRQSIAPPSIPERPIRKESFDSPESFVQTLTPHARRAARALGTDPAIILAQAALETGWGKKVIANARDNSHNLFNIKADKRWQGDKVATQTLEVYDGIPVQETASFRAYPSYQDSFDDFVSFLNSNPRYQQALSQSAQPEQFIRELHQAGYATDPDYSNKVLRVLDQVRGMMDQ</sequence>
<keyword evidence="8 13" id="KW-0378">Hydrolase</keyword>
<dbReference type="Pfam" id="PF01832">
    <property type="entry name" value="Glucosaminidase"/>
    <property type="match status" value="1"/>
</dbReference>
<dbReference type="GO" id="GO:0016798">
    <property type="term" value="F:hydrolase activity, acting on glycosyl bonds"/>
    <property type="evidence" value="ECO:0007669"/>
    <property type="project" value="UniProtKB-KW"/>
</dbReference>
<dbReference type="RefSeq" id="WP_167314738.1">
    <property type="nucleotide sequence ID" value="NZ_CP050266.1"/>
</dbReference>
<dbReference type="EMBL" id="CP050266">
    <property type="protein sequence ID" value="QIR06734.1"/>
    <property type="molecule type" value="Genomic_DNA"/>
</dbReference>
<evidence type="ECO:0000256" key="10">
    <source>
        <dbReference type="ARBA" id="ARBA00023316"/>
    </source>
</evidence>
<keyword evidence="6" id="KW-0574">Periplasm</keyword>
<keyword evidence="10" id="KW-0961">Cell wall biogenesis/degradation</keyword>
<accession>A0ABX6K5B1</accession>
<gene>
    <name evidence="13" type="primary">flgJ</name>
    <name evidence="13" type="ORF">HBA18_10340</name>
</gene>
<dbReference type="Proteomes" id="UP000501408">
    <property type="component" value="Chromosome 1"/>
</dbReference>
<evidence type="ECO:0000256" key="2">
    <source>
        <dbReference type="ARBA" id="ARBA00004418"/>
    </source>
</evidence>
<dbReference type="PRINTS" id="PR01002">
    <property type="entry name" value="FLGFLGJ"/>
</dbReference>
<dbReference type="Pfam" id="PF10135">
    <property type="entry name" value="Rod-binding"/>
    <property type="match status" value="1"/>
</dbReference>